<sequence length="66" mass="7358">MAAKKVEALEERLDGEVGNMKSEFGERISAIKGRFSNLEEMMKKMIATLVKMPPEVAESTALEVKE</sequence>
<dbReference type="EMBL" id="JANQDX010000009">
    <property type="protein sequence ID" value="KAL0918237.1"/>
    <property type="molecule type" value="Genomic_DNA"/>
</dbReference>
<reference evidence="1 2" key="1">
    <citation type="journal article" date="2024" name="Plant Biotechnol. J.">
        <title>Dendrobium thyrsiflorum genome and its molecular insights into genes involved in important horticultural traits.</title>
        <authorList>
            <person name="Chen B."/>
            <person name="Wang J.Y."/>
            <person name="Zheng P.J."/>
            <person name="Li K.L."/>
            <person name="Liang Y.M."/>
            <person name="Chen X.F."/>
            <person name="Zhang C."/>
            <person name="Zhao X."/>
            <person name="He X."/>
            <person name="Zhang G.Q."/>
            <person name="Liu Z.J."/>
            <person name="Xu Q."/>
        </authorList>
    </citation>
    <scope>NUCLEOTIDE SEQUENCE [LARGE SCALE GENOMIC DNA]</scope>
    <source>
        <strain evidence="1">GZMU011</strain>
    </source>
</reference>
<keyword evidence="2" id="KW-1185">Reference proteome</keyword>
<organism evidence="1 2">
    <name type="scientific">Dendrobium thyrsiflorum</name>
    <name type="common">Pinecone-like raceme dendrobium</name>
    <name type="synonym">Orchid</name>
    <dbReference type="NCBI Taxonomy" id="117978"/>
    <lineage>
        <taxon>Eukaryota</taxon>
        <taxon>Viridiplantae</taxon>
        <taxon>Streptophyta</taxon>
        <taxon>Embryophyta</taxon>
        <taxon>Tracheophyta</taxon>
        <taxon>Spermatophyta</taxon>
        <taxon>Magnoliopsida</taxon>
        <taxon>Liliopsida</taxon>
        <taxon>Asparagales</taxon>
        <taxon>Orchidaceae</taxon>
        <taxon>Epidendroideae</taxon>
        <taxon>Malaxideae</taxon>
        <taxon>Dendrobiinae</taxon>
        <taxon>Dendrobium</taxon>
    </lineage>
</organism>
<dbReference type="AlphaFoldDB" id="A0ABD0V671"/>
<evidence type="ECO:0000313" key="1">
    <source>
        <dbReference type="EMBL" id="KAL0918237.1"/>
    </source>
</evidence>
<gene>
    <name evidence="1" type="ORF">M5K25_010235</name>
</gene>
<proteinExistence type="predicted"/>
<protein>
    <submittedName>
        <fullName evidence="1">Uncharacterized protein</fullName>
    </submittedName>
</protein>
<evidence type="ECO:0000313" key="2">
    <source>
        <dbReference type="Proteomes" id="UP001552299"/>
    </source>
</evidence>
<name>A0ABD0V671_DENTH</name>
<accession>A0ABD0V671</accession>
<dbReference type="Proteomes" id="UP001552299">
    <property type="component" value="Unassembled WGS sequence"/>
</dbReference>
<comment type="caution">
    <text evidence="1">The sequence shown here is derived from an EMBL/GenBank/DDBJ whole genome shotgun (WGS) entry which is preliminary data.</text>
</comment>